<dbReference type="Proteomes" id="UP000010797">
    <property type="component" value="Chromosome"/>
</dbReference>
<dbReference type="PANTHER" id="PTHR42659">
    <property type="entry name" value="XANTHINE DEHYDROGENASE SUBUNIT C-RELATED"/>
    <property type="match status" value="1"/>
</dbReference>
<dbReference type="HOGENOM" id="CLU_073026_0_0_9"/>
<feature type="domain" description="FAD-binding PCMH-type" evidence="3">
    <location>
        <begin position="1"/>
        <end position="163"/>
    </location>
</feature>
<dbReference type="eggNOG" id="COG1319">
    <property type="taxonomic scope" value="Bacteria"/>
</dbReference>
<dbReference type="InterPro" id="IPR036683">
    <property type="entry name" value="CO_DH_flav_C_dom_sf"/>
</dbReference>
<dbReference type="STRING" id="871963.Desdi_3273"/>
<dbReference type="PANTHER" id="PTHR42659:SF9">
    <property type="entry name" value="XANTHINE DEHYDROGENASE FAD-BINDING SUBUNIT XDHB-RELATED"/>
    <property type="match status" value="1"/>
</dbReference>
<reference evidence="5" key="1">
    <citation type="submission" date="2012-02" db="EMBL/GenBank/DDBJ databases">
        <title>Complete sequence of Desulfitobacterium dichloroeliminans LMG P-21439.</title>
        <authorList>
            <person name="Lucas S."/>
            <person name="Han J."/>
            <person name="Lapidus A."/>
            <person name="Cheng J.-F."/>
            <person name="Goodwin L."/>
            <person name="Pitluck S."/>
            <person name="Peters L."/>
            <person name="Ovchinnikova G."/>
            <person name="Teshima H."/>
            <person name="Detter J.C."/>
            <person name="Han C."/>
            <person name="Tapia R."/>
            <person name="Land M."/>
            <person name="Hauser L."/>
            <person name="Kyrpides N."/>
            <person name="Ivanova N."/>
            <person name="Pagani I."/>
            <person name="Kruse T."/>
            <person name="de Vos W.M."/>
            <person name="Boon N."/>
            <person name="Smidt H."/>
            <person name="Woyke T."/>
        </authorList>
    </citation>
    <scope>NUCLEOTIDE SEQUENCE [LARGE SCALE GENOMIC DNA]</scope>
    <source>
        <strain evidence="5">LMG P-21439 / DCA1</strain>
    </source>
</reference>
<evidence type="ECO:0000313" key="4">
    <source>
        <dbReference type="EMBL" id="AGA70667.1"/>
    </source>
</evidence>
<dbReference type="Gene3D" id="3.30.465.10">
    <property type="match status" value="1"/>
</dbReference>
<keyword evidence="5" id="KW-1185">Reference proteome</keyword>
<evidence type="ECO:0000313" key="5">
    <source>
        <dbReference type="Proteomes" id="UP000010797"/>
    </source>
</evidence>
<dbReference type="AlphaFoldDB" id="L0FBS6"/>
<dbReference type="SUPFAM" id="SSF55447">
    <property type="entry name" value="CO dehydrogenase flavoprotein C-terminal domain-like"/>
    <property type="match status" value="1"/>
</dbReference>
<gene>
    <name evidence="4" type="ordered locus">Desdi_3273</name>
</gene>
<keyword evidence="1" id="KW-0285">Flavoprotein</keyword>
<dbReference type="SUPFAM" id="SSF56176">
    <property type="entry name" value="FAD-binding/transporter-associated domain-like"/>
    <property type="match status" value="1"/>
</dbReference>
<dbReference type="Pfam" id="PF00941">
    <property type="entry name" value="FAD_binding_5"/>
    <property type="match status" value="1"/>
</dbReference>
<dbReference type="InterPro" id="IPR005107">
    <property type="entry name" value="CO_DH_flav_C"/>
</dbReference>
<keyword evidence="2" id="KW-0560">Oxidoreductase</keyword>
<dbReference type="InterPro" id="IPR002346">
    <property type="entry name" value="Mopterin_DH_FAD-bd"/>
</dbReference>
<dbReference type="RefSeq" id="WP_015263626.1">
    <property type="nucleotide sequence ID" value="NC_019903.1"/>
</dbReference>
<dbReference type="OrthoDB" id="9803647at2"/>
<dbReference type="GO" id="GO:0016491">
    <property type="term" value="F:oxidoreductase activity"/>
    <property type="evidence" value="ECO:0007669"/>
    <property type="project" value="UniProtKB-KW"/>
</dbReference>
<evidence type="ECO:0000259" key="3">
    <source>
        <dbReference type="PROSITE" id="PS51387"/>
    </source>
</evidence>
<organism evidence="4 5">
    <name type="scientific">Desulfitobacterium dichloroeliminans (strain LMG P-21439 / DCA1)</name>
    <dbReference type="NCBI Taxonomy" id="871963"/>
    <lineage>
        <taxon>Bacteria</taxon>
        <taxon>Bacillati</taxon>
        <taxon>Bacillota</taxon>
        <taxon>Clostridia</taxon>
        <taxon>Eubacteriales</taxon>
        <taxon>Desulfitobacteriaceae</taxon>
        <taxon>Desulfitobacterium</taxon>
    </lineage>
</organism>
<dbReference type="GO" id="GO:0071949">
    <property type="term" value="F:FAD binding"/>
    <property type="evidence" value="ECO:0007669"/>
    <property type="project" value="InterPro"/>
</dbReference>
<dbReference type="Pfam" id="PF03450">
    <property type="entry name" value="CO_deh_flav_C"/>
    <property type="match status" value="1"/>
</dbReference>
<dbReference type="KEGG" id="ddl:Desdi_3273"/>
<dbReference type="InterPro" id="IPR051312">
    <property type="entry name" value="Diverse_Substr_Oxidored"/>
</dbReference>
<dbReference type="EMBL" id="CP003344">
    <property type="protein sequence ID" value="AGA70667.1"/>
    <property type="molecule type" value="Genomic_DNA"/>
</dbReference>
<accession>L0FBS6</accession>
<dbReference type="InterPro" id="IPR016166">
    <property type="entry name" value="FAD-bd_PCMH"/>
</dbReference>
<sequence length="279" mass="30427">MLTIRDIAQPETLTEAYQILTKQRTNTVLGGCAFLRLGSKRIGIGIDLAKLNLDQITEEDDTIRLGAMTTLRQIETHPLLKESFCGVLPKAVSNIIGVQFRNGVTIGGTVFSKYGFSDPITALLALNAEVDLVKVGRLPLEEFLARPREKDILTHVIIPKQAQIASYQNLRISASDYPVLTASVAKKGEDWRIIVGARPQVAKLASKASAQLTQAYAQAKLDLLTVAGEKNEVLEGILDQMSQELSFGSNARGSATYRQGIAKVLVKQGIQEVLAWTLK</sequence>
<evidence type="ECO:0000256" key="2">
    <source>
        <dbReference type="ARBA" id="ARBA00023002"/>
    </source>
</evidence>
<proteinExistence type="predicted"/>
<dbReference type="Gene3D" id="3.30.390.50">
    <property type="entry name" value="CO dehydrogenase flavoprotein, C-terminal domain"/>
    <property type="match status" value="1"/>
</dbReference>
<dbReference type="SMART" id="SM01092">
    <property type="entry name" value="CO_deh_flav_C"/>
    <property type="match status" value="1"/>
</dbReference>
<evidence type="ECO:0000256" key="1">
    <source>
        <dbReference type="ARBA" id="ARBA00022630"/>
    </source>
</evidence>
<protein>
    <submittedName>
        <fullName evidence="4">Aerobic-type carbon monoxide dehydrogenase, middle subunit CoxM/CutM-like protein</fullName>
    </submittedName>
</protein>
<name>L0FBS6_DESDL</name>
<dbReference type="PROSITE" id="PS51387">
    <property type="entry name" value="FAD_PCMH"/>
    <property type="match status" value="1"/>
</dbReference>
<dbReference type="InterPro" id="IPR036318">
    <property type="entry name" value="FAD-bd_PCMH-like_sf"/>
</dbReference>
<dbReference type="InterPro" id="IPR016169">
    <property type="entry name" value="FAD-bd_PCMH_sub2"/>
</dbReference>